<feature type="compositionally biased region" description="Polar residues" evidence="1">
    <location>
        <begin position="193"/>
        <end position="204"/>
    </location>
</feature>
<gene>
    <name evidence="2" type="ORF">PGO_146450</name>
</gene>
<accession>A0A1Y1JRL9</accession>
<feature type="region of interest" description="Disordered" evidence="1">
    <location>
        <begin position="170"/>
        <end position="204"/>
    </location>
</feature>
<feature type="region of interest" description="Disordered" evidence="1">
    <location>
        <begin position="218"/>
        <end position="263"/>
    </location>
</feature>
<dbReference type="AlphaFoldDB" id="A0A1Y1JRL9"/>
<comment type="caution">
    <text evidence="2">The sequence shown here is derived from an EMBL/GenBank/DDBJ whole genome shotgun (WGS) entry which is preliminary data.</text>
</comment>
<dbReference type="GeneID" id="39750593"/>
<protein>
    <submittedName>
        <fullName evidence="2">Uncharacterized protein</fullName>
    </submittedName>
</protein>
<dbReference type="RefSeq" id="XP_028546436.1">
    <property type="nucleotide sequence ID" value="XM_028690635.1"/>
</dbReference>
<keyword evidence="3" id="KW-1185">Reference proteome</keyword>
<evidence type="ECO:0000256" key="1">
    <source>
        <dbReference type="SAM" id="MobiDB-lite"/>
    </source>
</evidence>
<dbReference type="OrthoDB" id="370317at2759"/>
<dbReference type="Proteomes" id="UP000195521">
    <property type="component" value="Unassembled WGS sequence"/>
</dbReference>
<dbReference type="OMA" id="KCENSKY"/>
<name>A0A1Y1JRL9_PLAGO</name>
<organism evidence="2 3">
    <name type="scientific">Plasmodium gonderi</name>
    <dbReference type="NCBI Taxonomy" id="77519"/>
    <lineage>
        <taxon>Eukaryota</taxon>
        <taxon>Sar</taxon>
        <taxon>Alveolata</taxon>
        <taxon>Apicomplexa</taxon>
        <taxon>Aconoidasida</taxon>
        <taxon>Haemosporida</taxon>
        <taxon>Plasmodiidae</taxon>
        <taxon>Plasmodium</taxon>
        <taxon>Plasmodium (Plasmodium)</taxon>
    </lineage>
</organism>
<evidence type="ECO:0000313" key="3">
    <source>
        <dbReference type="Proteomes" id="UP000195521"/>
    </source>
</evidence>
<feature type="compositionally biased region" description="Basic and acidic residues" evidence="1">
    <location>
        <begin position="218"/>
        <end position="256"/>
    </location>
</feature>
<evidence type="ECO:0000313" key="2">
    <source>
        <dbReference type="EMBL" id="GAW83847.1"/>
    </source>
</evidence>
<dbReference type="EMBL" id="BDQF01000015">
    <property type="protein sequence ID" value="GAW83847.1"/>
    <property type="molecule type" value="Genomic_DNA"/>
</dbReference>
<feature type="compositionally biased region" description="Basic and acidic residues" evidence="1">
    <location>
        <begin position="173"/>
        <end position="190"/>
    </location>
</feature>
<reference evidence="3" key="1">
    <citation type="submission" date="2017-04" db="EMBL/GenBank/DDBJ databases">
        <title>Plasmodium gonderi genome.</title>
        <authorList>
            <person name="Arisue N."/>
            <person name="Honma H."/>
            <person name="Kawai S."/>
            <person name="Tougan T."/>
            <person name="Tanabe K."/>
            <person name="Horii T."/>
        </authorList>
    </citation>
    <scope>NUCLEOTIDE SEQUENCE [LARGE SCALE GENOMIC DNA]</scope>
    <source>
        <strain evidence="3">ATCC 30045</strain>
    </source>
</reference>
<proteinExistence type="predicted"/>
<sequence>MKGIGEFYAYSMDKCTSVFNLKKKEEINRKKKTEISWVGKVFSEFEKTKNDTFEYISVQKNYWKKKFSDSKFSSYCKHENSKYENLPWYKKLYQILKGYICNLLNIVDHENMETKRKDQGEFKNKVLQRRQHENKINREFVSFENLDYKNKQKSKNTDDNSLFKKYRERFRKTKENETHHSERSQSELVKRNISPNSILSVPSNKSIMLDNKKLMKDENALVNTDKEEETRNKANDGDSDKENESDHEVKKNDRKSFLNVENSPKFNIKNTWEKLSGYIS</sequence>